<gene>
    <name evidence="9" type="ORF">OXX778_LOCUS2200</name>
</gene>
<feature type="transmembrane region" description="Helical" evidence="8">
    <location>
        <begin position="585"/>
        <end position="606"/>
    </location>
</feature>
<evidence type="ECO:0000256" key="5">
    <source>
        <dbReference type="ARBA" id="ARBA00023065"/>
    </source>
</evidence>
<keyword evidence="2" id="KW-0716">Sensory transduction</keyword>
<dbReference type="PANTHER" id="PTHR47143:SF1">
    <property type="entry name" value="ION_TRANS DOMAIN-CONTAINING PROTEIN"/>
    <property type="match status" value="1"/>
</dbReference>
<reference evidence="9" key="1">
    <citation type="submission" date="2021-02" db="EMBL/GenBank/DDBJ databases">
        <authorList>
            <person name="Nowell W R."/>
        </authorList>
    </citation>
    <scope>NUCLEOTIDE SEQUENCE</scope>
    <source>
        <strain evidence="9">Ploen Becks lab</strain>
    </source>
</reference>
<evidence type="ECO:0000256" key="4">
    <source>
        <dbReference type="ARBA" id="ARBA00023043"/>
    </source>
</evidence>
<dbReference type="InterPro" id="IPR036770">
    <property type="entry name" value="Ankyrin_rpt-contain_sf"/>
</dbReference>
<comment type="caution">
    <text evidence="9">The sequence shown here is derived from an EMBL/GenBank/DDBJ whole genome shotgun (WGS) entry which is preliminary data.</text>
</comment>
<evidence type="ECO:0000256" key="7">
    <source>
        <dbReference type="ARBA" id="ARBA00023303"/>
    </source>
</evidence>
<dbReference type="SMART" id="SM00248">
    <property type="entry name" value="ANK"/>
    <property type="match status" value="6"/>
</dbReference>
<sequence>MLSVYEDGIEKKRVPTYLQKCFKSNLHSIFNTIYKQLKTEFEMKIDNNSSLNKAFNHNSLSVLNEILQAINSNNSFDDYEKNSFNNFFEILLDHALFFLESQDEIGDGTLRNFFNFLFCRSLPLELAFSRENHILAEKILLLGKDFNVIEENYFNLIINCIKNDNSQLIAGIEYNGIECFELMFLSTTHPKLLSYLFKEDSNDGLIPLNVAIKNNNLEMVKIITNYVKSTGCIKQMLKKQNAAHFAAEYATNNIIELILMFKPYLNYTHFESKTFIEILCKKGNLKMLEKTFEIYTKEELESMSIRNCLFDAIQSHQAAVVEFLLKKHSNKEILDSKFFKDQLIITDKSEIYRKNIILSKLNETKDKTIGKFGHNKIKGEELENKPISIELENNVNVAEENPIKIKKFEKKYKTTENKYNILDWAIKCNEEECAKLIVEYADLNELENILIFAEKNESDEMPLTFWKLISKMPRIAETCLDRFLDLKPEKNEYDLNFTLLDRPCLLKRYPHLKTKISSHNTLGIMIKNDCGYLLKHPMVKIYMNLRWSPKSSLFYNFGLLLNILFVSILTLFLVNFRDKKEANLYLQILVLILSVIFLIIEFGQLFKFRQKYFSFENLIQIISFGTSAASAVPFVFLEVEKRLEIGSIAILFSYFALGLYSKKVHKIGIYSTALMQVTLTIIKFLFTISIYLIGFSVAFYVLFTNSEFDYKLAWIVRIFFLMAGDFSFTELKTGTSKDTRYFIMVLFLIVLAIAVNNMLVSFAIKDTNEILNQAYFINIKTQVEFLEMIESSFKTFRRNSIQFDKIQININEGKEDKVDKYINRILEPNELIIKNALHDKKYLKN</sequence>
<feature type="transmembrane region" description="Helical" evidence="8">
    <location>
        <begin position="681"/>
        <end position="700"/>
    </location>
</feature>
<organism evidence="9 10">
    <name type="scientific">Brachionus calyciflorus</name>
    <dbReference type="NCBI Taxonomy" id="104777"/>
    <lineage>
        <taxon>Eukaryota</taxon>
        <taxon>Metazoa</taxon>
        <taxon>Spiralia</taxon>
        <taxon>Gnathifera</taxon>
        <taxon>Rotifera</taxon>
        <taxon>Eurotatoria</taxon>
        <taxon>Monogononta</taxon>
        <taxon>Pseudotrocha</taxon>
        <taxon>Ploima</taxon>
        <taxon>Brachionidae</taxon>
        <taxon>Brachionus</taxon>
    </lineage>
</organism>
<dbReference type="GO" id="GO:0022857">
    <property type="term" value="F:transmembrane transporter activity"/>
    <property type="evidence" value="ECO:0007669"/>
    <property type="project" value="TreeGrafter"/>
</dbReference>
<keyword evidence="8" id="KW-0812">Transmembrane</keyword>
<keyword evidence="5" id="KW-0406">Ion transport</keyword>
<keyword evidence="4" id="KW-0040">ANK repeat</keyword>
<evidence type="ECO:0000313" key="9">
    <source>
        <dbReference type="EMBL" id="CAF0721557.1"/>
    </source>
</evidence>
<dbReference type="InterPro" id="IPR002110">
    <property type="entry name" value="Ankyrin_rpt"/>
</dbReference>
<evidence type="ECO:0000256" key="8">
    <source>
        <dbReference type="SAM" id="Phobius"/>
    </source>
</evidence>
<evidence type="ECO:0000256" key="6">
    <source>
        <dbReference type="ARBA" id="ARBA00023180"/>
    </source>
</evidence>
<evidence type="ECO:0000256" key="2">
    <source>
        <dbReference type="ARBA" id="ARBA00022606"/>
    </source>
</evidence>
<dbReference type="GO" id="GO:0034220">
    <property type="term" value="P:monoatomic ion transmembrane transport"/>
    <property type="evidence" value="ECO:0007669"/>
    <property type="project" value="UniProtKB-KW"/>
</dbReference>
<proteinExistence type="predicted"/>
<feature type="transmembrane region" description="Helical" evidence="8">
    <location>
        <begin position="643"/>
        <end position="660"/>
    </location>
</feature>
<keyword evidence="8" id="KW-0472">Membrane</keyword>
<protein>
    <submittedName>
        <fullName evidence="9">Uncharacterized protein</fullName>
    </submittedName>
</protein>
<name>A0A813MJ93_9BILA</name>
<keyword evidence="6" id="KW-0325">Glycoprotein</keyword>
<dbReference type="OrthoDB" id="5402602at2759"/>
<evidence type="ECO:0000313" key="10">
    <source>
        <dbReference type="Proteomes" id="UP000663879"/>
    </source>
</evidence>
<dbReference type="Proteomes" id="UP000663879">
    <property type="component" value="Unassembled WGS sequence"/>
</dbReference>
<keyword evidence="10" id="KW-1185">Reference proteome</keyword>
<dbReference type="SUPFAM" id="SSF48403">
    <property type="entry name" value="Ankyrin repeat"/>
    <property type="match status" value="1"/>
</dbReference>
<dbReference type="EMBL" id="CAJNOC010000164">
    <property type="protein sequence ID" value="CAF0721557.1"/>
    <property type="molecule type" value="Genomic_DNA"/>
</dbReference>
<keyword evidence="3" id="KW-0677">Repeat</keyword>
<feature type="transmembrane region" description="Helical" evidence="8">
    <location>
        <begin position="553"/>
        <end position="573"/>
    </location>
</feature>
<dbReference type="Gene3D" id="1.25.40.20">
    <property type="entry name" value="Ankyrin repeat-containing domain"/>
    <property type="match status" value="1"/>
</dbReference>
<evidence type="ECO:0000256" key="1">
    <source>
        <dbReference type="ARBA" id="ARBA00022448"/>
    </source>
</evidence>
<dbReference type="AlphaFoldDB" id="A0A813MJ93"/>
<keyword evidence="7" id="KW-0407">Ion channel</keyword>
<feature type="transmembrane region" description="Helical" evidence="8">
    <location>
        <begin position="741"/>
        <end position="764"/>
    </location>
</feature>
<dbReference type="InterPro" id="IPR052076">
    <property type="entry name" value="TRP_cation_channel"/>
</dbReference>
<dbReference type="GO" id="GO:1902495">
    <property type="term" value="C:transmembrane transporter complex"/>
    <property type="evidence" value="ECO:0007669"/>
    <property type="project" value="TreeGrafter"/>
</dbReference>
<accession>A0A813MJ93</accession>
<keyword evidence="1" id="KW-0813">Transport</keyword>
<dbReference type="PANTHER" id="PTHR47143">
    <property type="entry name" value="TRANSIENT RECEPTOR POTENTIAL CATION CHANNEL PROTEIN PAINLESS"/>
    <property type="match status" value="1"/>
</dbReference>
<keyword evidence="8" id="KW-1133">Transmembrane helix</keyword>
<evidence type="ECO:0000256" key="3">
    <source>
        <dbReference type="ARBA" id="ARBA00022737"/>
    </source>
</evidence>